<accession>A0A133NF02</accession>
<keyword evidence="2 4" id="KW-0233">DNA recombination</keyword>
<gene>
    <name evidence="4" type="primary">recO</name>
    <name evidence="6" type="ORF">HMPREF3206_00880</name>
</gene>
<dbReference type="InterPro" id="IPR022572">
    <property type="entry name" value="DNA_rep/recomb_RecO_N"/>
</dbReference>
<evidence type="ECO:0000256" key="4">
    <source>
        <dbReference type="HAMAP-Rule" id="MF_00201"/>
    </source>
</evidence>
<dbReference type="NCBIfam" id="TIGR00613">
    <property type="entry name" value="reco"/>
    <property type="match status" value="1"/>
</dbReference>
<keyword evidence="1 4" id="KW-0227">DNA damage</keyword>
<dbReference type="Gene3D" id="2.40.50.140">
    <property type="entry name" value="Nucleic acid-binding proteins"/>
    <property type="match status" value="1"/>
</dbReference>
<evidence type="ECO:0000256" key="2">
    <source>
        <dbReference type="ARBA" id="ARBA00023172"/>
    </source>
</evidence>
<dbReference type="Proteomes" id="UP000070617">
    <property type="component" value="Unassembled WGS sequence"/>
</dbReference>
<dbReference type="PATRIC" id="fig|134605.3.peg.877"/>
<dbReference type="SUPFAM" id="SSF50249">
    <property type="entry name" value="Nucleic acid-binding proteins"/>
    <property type="match status" value="1"/>
</dbReference>
<evidence type="ECO:0000256" key="3">
    <source>
        <dbReference type="ARBA" id="ARBA00023204"/>
    </source>
</evidence>
<dbReference type="HAMAP" id="MF_00201">
    <property type="entry name" value="RecO"/>
    <property type="match status" value="1"/>
</dbReference>
<sequence>MSKFIRNKAFVLGNYSFGEADRNLIVLTEDFGKIQLTVKGILKSKKRDIVATEALSYVDLLLYKKGEQFIISDFSSIENFMAIRQDLDSLSFAFYLLAVVNRFVFEGYRVPKIFKLLKNSLYYLNREEVKKKQLVLLNYFLFILMKEEGIFRVDEILIHLNPEEKEIVECIWKKQMENIYKEDRYTEEKLLLLLKKLELYIKEKLDIDISIDQYMMGGL</sequence>
<dbReference type="InterPro" id="IPR012340">
    <property type="entry name" value="NA-bd_OB-fold"/>
</dbReference>
<dbReference type="InterPro" id="IPR037278">
    <property type="entry name" value="ARFGAP/RecO"/>
</dbReference>
<dbReference type="GO" id="GO:0043590">
    <property type="term" value="C:bacterial nucleoid"/>
    <property type="evidence" value="ECO:0007669"/>
    <property type="project" value="TreeGrafter"/>
</dbReference>
<evidence type="ECO:0000256" key="1">
    <source>
        <dbReference type="ARBA" id="ARBA00022763"/>
    </source>
</evidence>
<dbReference type="STRING" id="134605.HMPREF3206_00880"/>
<dbReference type="Pfam" id="PF11967">
    <property type="entry name" value="RecO_N"/>
    <property type="match status" value="1"/>
</dbReference>
<dbReference type="EMBL" id="LRPX01000037">
    <property type="protein sequence ID" value="KXA14860.1"/>
    <property type="molecule type" value="Genomic_DNA"/>
</dbReference>
<reference evidence="7" key="1">
    <citation type="submission" date="2016-01" db="EMBL/GenBank/DDBJ databases">
        <authorList>
            <person name="Mitreva M."/>
            <person name="Pepin K.H."/>
            <person name="Mihindukulasuriya K.A."/>
            <person name="Fulton R."/>
            <person name="Fronick C."/>
            <person name="O'Laughlin M."/>
            <person name="Miner T."/>
            <person name="Herter B."/>
            <person name="Rosa B.A."/>
            <person name="Cordes M."/>
            <person name="Tomlinson C."/>
            <person name="Wollam A."/>
            <person name="Palsikar V.B."/>
            <person name="Mardis E.R."/>
            <person name="Wilson R.K."/>
        </authorList>
    </citation>
    <scope>NUCLEOTIDE SEQUENCE [LARGE SCALE GENOMIC DNA]</scope>
    <source>
        <strain evidence="7">CMW8396</strain>
    </source>
</reference>
<dbReference type="GO" id="GO:0006302">
    <property type="term" value="P:double-strand break repair"/>
    <property type="evidence" value="ECO:0007669"/>
    <property type="project" value="TreeGrafter"/>
</dbReference>
<dbReference type="GO" id="GO:0006310">
    <property type="term" value="P:DNA recombination"/>
    <property type="evidence" value="ECO:0007669"/>
    <property type="project" value="UniProtKB-UniRule"/>
</dbReference>
<proteinExistence type="inferred from homology"/>
<protein>
    <recommendedName>
        <fullName evidence="4">DNA repair protein RecO</fullName>
    </recommendedName>
    <alternativeName>
        <fullName evidence="4">Recombination protein O</fullName>
    </alternativeName>
</protein>
<dbReference type="InterPro" id="IPR003717">
    <property type="entry name" value="RecO"/>
</dbReference>
<comment type="caution">
    <text evidence="6">The sequence shown here is derived from an EMBL/GenBank/DDBJ whole genome shotgun (WGS) entry which is preliminary data.</text>
</comment>
<name>A0A133NF02_9FUSO</name>
<dbReference type="PANTHER" id="PTHR33991">
    <property type="entry name" value="DNA REPAIR PROTEIN RECO"/>
    <property type="match status" value="1"/>
</dbReference>
<dbReference type="AlphaFoldDB" id="A0A133NF02"/>
<dbReference type="RefSeq" id="WP_008801516.1">
    <property type="nucleotide sequence ID" value="NZ_KQ956532.1"/>
</dbReference>
<feature type="domain" description="DNA replication/recombination mediator RecO N-terminal" evidence="5">
    <location>
        <begin position="1"/>
        <end position="69"/>
    </location>
</feature>
<keyword evidence="7" id="KW-1185">Reference proteome</keyword>
<evidence type="ECO:0000313" key="7">
    <source>
        <dbReference type="Proteomes" id="UP000070617"/>
    </source>
</evidence>
<organism evidence="6 7">
    <name type="scientific">Fusobacterium equinum</name>
    <dbReference type="NCBI Taxonomy" id="134605"/>
    <lineage>
        <taxon>Bacteria</taxon>
        <taxon>Fusobacteriati</taxon>
        <taxon>Fusobacteriota</taxon>
        <taxon>Fusobacteriia</taxon>
        <taxon>Fusobacteriales</taxon>
        <taxon>Fusobacteriaceae</taxon>
        <taxon>Fusobacterium</taxon>
    </lineage>
</organism>
<dbReference type="PANTHER" id="PTHR33991:SF1">
    <property type="entry name" value="DNA REPAIR PROTEIN RECO"/>
    <property type="match status" value="1"/>
</dbReference>
<evidence type="ECO:0000259" key="5">
    <source>
        <dbReference type="Pfam" id="PF11967"/>
    </source>
</evidence>
<dbReference type="Pfam" id="PF02565">
    <property type="entry name" value="RecO_C"/>
    <property type="match status" value="1"/>
</dbReference>
<comment type="function">
    <text evidence="4">Involved in DNA repair and RecF pathway recombination.</text>
</comment>
<dbReference type="SUPFAM" id="SSF57863">
    <property type="entry name" value="ArfGap/RecO-like zinc finger"/>
    <property type="match status" value="1"/>
</dbReference>
<evidence type="ECO:0000313" key="6">
    <source>
        <dbReference type="EMBL" id="KXA14860.1"/>
    </source>
</evidence>
<comment type="similarity">
    <text evidence="4">Belongs to the RecO family.</text>
</comment>
<keyword evidence="3 4" id="KW-0234">DNA repair</keyword>